<gene>
    <name evidence="2" type="ORF">AMS69_06395</name>
    <name evidence="3" type="ORF">GOC83_04730</name>
</gene>
<reference evidence="2 4" key="1">
    <citation type="submission" date="2015-08" db="EMBL/GenBank/DDBJ databases">
        <title>Genomes of Isolates from Cabo Rojo, PR.</title>
        <authorList>
            <person name="Sanchez-Nieves R.L."/>
            <person name="Montalvo-Rodriguez R."/>
        </authorList>
    </citation>
    <scope>NUCLEOTIDE SEQUENCE [LARGE SCALE GENOMIC DNA]</scope>
    <source>
        <strain evidence="2 4">SL3</strain>
    </source>
</reference>
<dbReference type="Proteomes" id="UP000037729">
    <property type="component" value="Unassembled WGS sequence"/>
</dbReference>
<evidence type="ECO:0000313" key="3">
    <source>
        <dbReference type="EMBL" id="NLV05439.1"/>
    </source>
</evidence>
<keyword evidence="4" id="KW-1185">Reference proteome</keyword>
<dbReference type="Pfam" id="PF01402">
    <property type="entry name" value="RHH_1"/>
    <property type="match status" value="1"/>
</dbReference>
<evidence type="ECO:0000313" key="2">
    <source>
        <dbReference type="EMBL" id="KOX93552.1"/>
    </source>
</evidence>
<reference evidence="3" key="2">
    <citation type="submission" date="2019-12" db="EMBL/GenBank/DDBJ databases">
        <title>The whole-genome sequencing of Haloarcula japonica strain pws8.</title>
        <authorList>
            <person name="Verma D.K."/>
            <person name="Gopal K."/>
            <person name="Prasad E.S."/>
        </authorList>
    </citation>
    <scope>NUCLEOTIDE SEQUENCE</scope>
    <source>
        <strain evidence="3">Pws8</strain>
    </source>
</reference>
<dbReference type="AlphaFoldDB" id="A0A0M9AJZ6"/>
<organism evidence="2 4">
    <name type="scientific">Haloarcula rubripromontorii</name>
    <dbReference type="NCBI Taxonomy" id="1705562"/>
    <lineage>
        <taxon>Archaea</taxon>
        <taxon>Methanobacteriati</taxon>
        <taxon>Methanobacteriota</taxon>
        <taxon>Stenosarchaea group</taxon>
        <taxon>Halobacteria</taxon>
        <taxon>Halobacteriales</taxon>
        <taxon>Haloarculaceae</taxon>
        <taxon>Haloarcula</taxon>
    </lineage>
</organism>
<comment type="caution">
    <text evidence="2">The sequence shown here is derived from an EMBL/GenBank/DDBJ whole genome shotgun (WGS) entry which is preliminary data.</text>
</comment>
<evidence type="ECO:0000313" key="4">
    <source>
        <dbReference type="Proteomes" id="UP000037729"/>
    </source>
</evidence>
<accession>A0A0M9AJZ6</accession>
<dbReference type="InterPro" id="IPR002145">
    <property type="entry name" value="CopG"/>
</dbReference>
<dbReference type="RefSeq" id="WP_053967246.1">
    <property type="nucleotide sequence ID" value="NZ_JAWJXX010000016.1"/>
</dbReference>
<protein>
    <submittedName>
        <fullName evidence="3">Ribbon-helix-helix protein, CopG family</fullName>
    </submittedName>
</protein>
<dbReference type="EMBL" id="LIUF01000002">
    <property type="protein sequence ID" value="KOX93552.1"/>
    <property type="molecule type" value="Genomic_DNA"/>
</dbReference>
<dbReference type="InterPro" id="IPR010985">
    <property type="entry name" value="Ribbon_hlx_hlx"/>
</dbReference>
<sequence length="59" mass="6850">MDEAFLDLESIEVELDEELLDAIDDKAFADHRDNRDAAIRDLLDEWLKQRATEDANESD</sequence>
<feature type="domain" description="Ribbon-helix-helix protein CopG" evidence="1">
    <location>
        <begin position="10"/>
        <end position="49"/>
    </location>
</feature>
<dbReference type="PATRIC" id="fig|1705562.3.peg.2335"/>
<dbReference type="GO" id="GO:0006355">
    <property type="term" value="P:regulation of DNA-templated transcription"/>
    <property type="evidence" value="ECO:0007669"/>
    <property type="project" value="InterPro"/>
</dbReference>
<dbReference type="EMBL" id="WOWB01000001">
    <property type="protein sequence ID" value="NLV05439.1"/>
    <property type="molecule type" value="Genomic_DNA"/>
</dbReference>
<name>A0A0M9AJZ6_9EURY</name>
<dbReference type="Proteomes" id="UP000610611">
    <property type="component" value="Unassembled WGS sequence"/>
</dbReference>
<evidence type="ECO:0000259" key="1">
    <source>
        <dbReference type="Pfam" id="PF01402"/>
    </source>
</evidence>
<dbReference type="OrthoDB" id="266966at2157"/>
<dbReference type="SUPFAM" id="SSF47598">
    <property type="entry name" value="Ribbon-helix-helix"/>
    <property type="match status" value="1"/>
</dbReference>
<proteinExistence type="predicted"/>